<keyword evidence="2" id="KW-1133">Transmembrane helix</keyword>
<keyword evidence="2" id="KW-0472">Membrane</keyword>
<proteinExistence type="predicted"/>
<feature type="transmembrane region" description="Helical" evidence="2">
    <location>
        <begin position="6"/>
        <end position="26"/>
    </location>
</feature>
<reference evidence="3 4" key="1">
    <citation type="submission" date="2018-10" db="EMBL/GenBank/DDBJ databases">
        <title>Genomic Encyclopedia of Archaeal and Bacterial Type Strains, Phase II (KMG-II): from individual species to whole genera.</title>
        <authorList>
            <person name="Goeker M."/>
        </authorList>
    </citation>
    <scope>NUCLEOTIDE SEQUENCE [LARGE SCALE GENOMIC DNA]</scope>
    <source>
        <strain evidence="3 4">VM1</strain>
    </source>
</reference>
<dbReference type="Proteomes" id="UP000280842">
    <property type="component" value="Unassembled WGS sequence"/>
</dbReference>
<evidence type="ECO:0000256" key="2">
    <source>
        <dbReference type="SAM" id="Phobius"/>
    </source>
</evidence>
<accession>A0A3M0BK35</accession>
<evidence type="ECO:0000256" key="1">
    <source>
        <dbReference type="SAM" id="Coils"/>
    </source>
</evidence>
<name>A0A3M0BK35_9AQUI</name>
<comment type="caution">
    <text evidence="3">The sequence shown here is derived from an EMBL/GenBank/DDBJ whole genome shotgun (WGS) entry which is preliminary data.</text>
</comment>
<gene>
    <name evidence="3" type="ORF">CLV39_0151</name>
</gene>
<dbReference type="RefSeq" id="WP_121922314.1">
    <property type="nucleotide sequence ID" value="NZ_REFO01000010.1"/>
</dbReference>
<keyword evidence="1" id="KW-0175">Coiled coil</keyword>
<dbReference type="EMBL" id="REFO01000010">
    <property type="protein sequence ID" value="RMA97537.1"/>
    <property type="molecule type" value="Genomic_DNA"/>
</dbReference>
<keyword evidence="2" id="KW-0812">Transmembrane</keyword>
<evidence type="ECO:0000313" key="4">
    <source>
        <dbReference type="Proteomes" id="UP000280842"/>
    </source>
</evidence>
<evidence type="ECO:0000313" key="3">
    <source>
        <dbReference type="EMBL" id="RMA97537.1"/>
    </source>
</evidence>
<organism evidence="3 4">
    <name type="scientific">Hydrogenothermus marinus</name>
    <dbReference type="NCBI Taxonomy" id="133270"/>
    <lineage>
        <taxon>Bacteria</taxon>
        <taxon>Pseudomonadati</taxon>
        <taxon>Aquificota</taxon>
        <taxon>Aquificia</taxon>
        <taxon>Aquificales</taxon>
        <taxon>Hydrogenothermaceae</taxon>
        <taxon>Hydrogenothermus</taxon>
    </lineage>
</organism>
<keyword evidence="4" id="KW-1185">Reference proteome</keyword>
<protein>
    <submittedName>
        <fullName evidence="3">Uncharacterized protein</fullName>
    </submittedName>
</protein>
<feature type="coiled-coil region" evidence="1">
    <location>
        <begin position="25"/>
        <end position="59"/>
    </location>
</feature>
<sequence>MRVIYILYFFLTIVLSFIIILFLSLIDIENRLSNEKENLVKYQRELRISLKEKEQIKNLVQKLNLKTVNKEEAYNICLLFLQNLKDKYPLTIEYIKDKSKFIEAKANLQLNLDKEELKNLITYMLRNISPVISINKLHITNERKYMEITLKQPYME</sequence>
<dbReference type="AlphaFoldDB" id="A0A3M0BK35"/>